<protein>
    <submittedName>
        <fullName evidence="2">Uncharacterized protein</fullName>
    </submittedName>
</protein>
<feature type="compositionally biased region" description="Polar residues" evidence="1">
    <location>
        <begin position="58"/>
        <end position="67"/>
    </location>
</feature>
<dbReference type="OrthoDB" id="3788028at2759"/>
<evidence type="ECO:0000313" key="3">
    <source>
        <dbReference type="Proteomes" id="UP000714618"/>
    </source>
</evidence>
<dbReference type="EMBL" id="CAIJEO010000011">
    <property type="protein sequence ID" value="CAD0099994.1"/>
    <property type="molecule type" value="Genomic_DNA"/>
</dbReference>
<comment type="caution">
    <text evidence="2">The sequence shown here is derived from an EMBL/GenBank/DDBJ whole genome shotgun (WGS) entry which is preliminary data.</text>
</comment>
<evidence type="ECO:0000313" key="2">
    <source>
        <dbReference type="EMBL" id="CAD0099994.1"/>
    </source>
</evidence>
<proteinExistence type="predicted"/>
<dbReference type="Proteomes" id="UP000714618">
    <property type="component" value="Unassembled WGS sequence"/>
</dbReference>
<dbReference type="AlphaFoldDB" id="A0A9N8K3N6"/>
<feature type="compositionally biased region" description="Low complexity" evidence="1">
    <location>
        <begin position="10"/>
        <end position="27"/>
    </location>
</feature>
<feature type="region of interest" description="Disordered" evidence="1">
    <location>
        <begin position="1"/>
        <end position="110"/>
    </location>
</feature>
<gene>
    <name evidence="2" type="ORF">AWRI4233_LOCUS8819</name>
</gene>
<sequence length="110" mass="11669">MMSLRTSLMRTSRIASTSTRTLSTTSRLAKDKPPPPNIPPGAQQKGRTSSPAHDDKSSASTQGSAPNKSGDDHPAKQPDPQQPSDRSTGFQEVKEVKGGKEGLGARTDKQ</sequence>
<name>A0A9N8K3N6_9PEZI</name>
<accession>A0A9N8K3N6</accession>
<keyword evidence="3" id="KW-1185">Reference proteome</keyword>
<evidence type="ECO:0000256" key="1">
    <source>
        <dbReference type="SAM" id="MobiDB-lite"/>
    </source>
</evidence>
<reference evidence="2" key="1">
    <citation type="submission" date="2020-06" db="EMBL/GenBank/DDBJ databases">
        <authorList>
            <person name="Onetto C."/>
        </authorList>
    </citation>
    <scope>NUCLEOTIDE SEQUENCE</scope>
</reference>
<organism evidence="2 3">
    <name type="scientific">Aureobasidium mustum</name>
    <dbReference type="NCBI Taxonomy" id="2773714"/>
    <lineage>
        <taxon>Eukaryota</taxon>
        <taxon>Fungi</taxon>
        <taxon>Dikarya</taxon>
        <taxon>Ascomycota</taxon>
        <taxon>Pezizomycotina</taxon>
        <taxon>Dothideomycetes</taxon>
        <taxon>Dothideomycetidae</taxon>
        <taxon>Dothideales</taxon>
        <taxon>Saccotheciaceae</taxon>
        <taxon>Aureobasidium</taxon>
    </lineage>
</organism>